<dbReference type="Ensembl" id="ENSPLOT00000022388.1">
    <property type="protein sequence ID" value="ENSPLOP00000020257.1"/>
    <property type="gene ID" value="ENSPLOG00000014826.1"/>
</dbReference>
<organism evidence="1 2">
    <name type="scientific">Panthera leo</name>
    <name type="common">Lion</name>
    <dbReference type="NCBI Taxonomy" id="9689"/>
    <lineage>
        <taxon>Eukaryota</taxon>
        <taxon>Metazoa</taxon>
        <taxon>Chordata</taxon>
        <taxon>Craniata</taxon>
        <taxon>Vertebrata</taxon>
        <taxon>Euteleostomi</taxon>
        <taxon>Mammalia</taxon>
        <taxon>Eutheria</taxon>
        <taxon>Laurasiatheria</taxon>
        <taxon>Carnivora</taxon>
        <taxon>Feliformia</taxon>
        <taxon>Felidae</taxon>
        <taxon>Pantherinae</taxon>
        <taxon>Panthera</taxon>
    </lineage>
</organism>
<dbReference type="AlphaFoldDB" id="A0A8C8XN04"/>
<name>A0A8C8XN04_PANLE</name>
<accession>A0A8C8XN04</accession>
<evidence type="ECO:0000313" key="2">
    <source>
        <dbReference type="Proteomes" id="UP000694399"/>
    </source>
</evidence>
<keyword evidence="2" id="KW-1185">Reference proteome</keyword>
<sequence length="76" mass="8554">CSLAPEPPCFKKEPPKKDFRNPRLRGLHSNLNRSCSRLTAWCLLGILSLPLFPSPASPISLKIINIFLKRVIKLTT</sequence>
<reference evidence="1" key="2">
    <citation type="submission" date="2025-08" db="UniProtKB">
        <authorList>
            <consortium name="Ensembl"/>
        </authorList>
    </citation>
    <scope>IDENTIFICATION</scope>
</reference>
<dbReference type="Proteomes" id="UP000694399">
    <property type="component" value="Chromosome C1"/>
</dbReference>
<reference evidence="1" key="3">
    <citation type="submission" date="2025-09" db="UniProtKB">
        <authorList>
            <consortium name="Ensembl"/>
        </authorList>
    </citation>
    <scope>IDENTIFICATION</scope>
</reference>
<evidence type="ECO:0000313" key="1">
    <source>
        <dbReference type="Ensembl" id="ENSPLOP00000020257.1"/>
    </source>
</evidence>
<proteinExistence type="predicted"/>
<reference evidence="1" key="1">
    <citation type="journal article" date="2019" name="bioRxiv">
        <title>Long live the king: chromosome-level assembly of the lion (Panthera leo) using linked-read, Hi-C, and long read data.</title>
        <authorList>
            <person name="Armstrong E.E."/>
            <person name="Taylor R.W."/>
            <person name="Miller D.E."/>
            <person name="Kaelin C."/>
            <person name="Barsh G."/>
            <person name="Hadly E.A."/>
            <person name="Petrov D."/>
        </authorList>
    </citation>
    <scope>NUCLEOTIDE SEQUENCE [LARGE SCALE GENOMIC DNA]</scope>
</reference>
<protein>
    <submittedName>
        <fullName evidence="1">Uncharacterized protein</fullName>
    </submittedName>
</protein>